<dbReference type="EMBL" id="JAVRER010000013">
    <property type="protein sequence ID" value="MDT0416066.1"/>
    <property type="molecule type" value="Genomic_DNA"/>
</dbReference>
<dbReference type="AlphaFoldDB" id="A0ABD5E4X6"/>
<dbReference type="SUPFAM" id="SSF51905">
    <property type="entry name" value="FAD/NAD(P)-binding domain"/>
    <property type="match status" value="1"/>
</dbReference>
<dbReference type="Pfam" id="PF01494">
    <property type="entry name" value="FAD_binding_3"/>
    <property type="match status" value="1"/>
</dbReference>
<dbReference type="Gene3D" id="3.50.50.60">
    <property type="entry name" value="FAD/NAD(P)-binding domain"/>
    <property type="match status" value="2"/>
</dbReference>
<evidence type="ECO:0000313" key="7">
    <source>
        <dbReference type="Proteomes" id="UP001183607"/>
    </source>
</evidence>
<feature type="compositionally biased region" description="Acidic residues" evidence="4">
    <location>
        <begin position="595"/>
        <end position="604"/>
    </location>
</feature>
<comment type="caution">
    <text evidence="6">The sequence shown here is derived from an EMBL/GenBank/DDBJ whole genome shotgun (WGS) entry which is preliminary data.</text>
</comment>
<name>A0ABD5E4X6_9ACTN</name>
<sequence length="703" mass="72638">MEPVIVVGAGPVGLALALALTRHDVPCVVLDEGSWKDEARLARTAVLRADTASWLERLADVALSAPGGVPGTAPARAERRDPASAALTHAALPAASPVTQGDAPVAGLRWSGWRLMRRKQTVRHVTFGEDEDEATAGGTRSRTGEPFAAPLHVPQHGLAVALRRALVGSPLVTLVADSRVVALEQDAHGVTVRTRGAGGNWWRGSHVVGCDGPRSTVRKLIDVRFPGRSGLERHAVAALRAELPHPGEALLHRSPPWRGASPEIAARPLPDGAWRLDWLLPAEGDLVTPDALVTRVRETLAGWCGGKTPPYELLDTGVYTVHHRLARSWRVDRAFLAGDAAHLVGAVGTQGLDEGLRDVRNLAWKLAAAARGEAGPALLDSYQAERLGAVAVRLRAADQSLPILRGGGLLRELVPGTARGQESLLSDAHLGDGPLGAAPSYARSPLAPRVADSAVAVGTAPGAPVADVPATGEDGASAPLSARLGRGAFLVLLIAPGTGVWDARHWRTAGIMPRLAAAVNALPCRAELLVAEGYPGAAAHTVLLVRPDGHLVTALHGVQPAALYGAADAAYGGAGTPGDDARGPEGGADGRAAAEDDAYGDDPDGAYGVEPGGAYQDETEPGGGHRDGTEADGPYGDGGEETSYGRRGGDAPTRRLRSAPALGPAHDQPPAPRRGESSAREGAASGARGDTETRRLTTRPGNE</sequence>
<dbReference type="PANTHER" id="PTHR43004:SF19">
    <property type="entry name" value="BINDING MONOOXYGENASE, PUTATIVE (JCVI)-RELATED"/>
    <property type="match status" value="1"/>
</dbReference>
<evidence type="ECO:0000256" key="3">
    <source>
        <dbReference type="ARBA" id="ARBA00022827"/>
    </source>
</evidence>
<proteinExistence type="predicted"/>
<organism evidence="6 7">
    <name type="scientific">Streptomyces evansiae</name>
    <dbReference type="NCBI Taxonomy" id="3075535"/>
    <lineage>
        <taxon>Bacteria</taxon>
        <taxon>Bacillati</taxon>
        <taxon>Actinomycetota</taxon>
        <taxon>Actinomycetes</taxon>
        <taxon>Kitasatosporales</taxon>
        <taxon>Streptomycetaceae</taxon>
        <taxon>Streptomyces</taxon>
    </lineage>
</organism>
<keyword evidence="6" id="KW-0560">Oxidoreductase</keyword>
<dbReference type="InterPro" id="IPR002938">
    <property type="entry name" value="FAD-bd"/>
</dbReference>
<evidence type="ECO:0000313" key="6">
    <source>
        <dbReference type="EMBL" id="MDT0416066.1"/>
    </source>
</evidence>
<evidence type="ECO:0000256" key="2">
    <source>
        <dbReference type="ARBA" id="ARBA00022630"/>
    </source>
</evidence>
<keyword evidence="2" id="KW-0285">Flavoprotein</keyword>
<dbReference type="InterPro" id="IPR036188">
    <property type="entry name" value="FAD/NAD-bd_sf"/>
</dbReference>
<keyword evidence="3" id="KW-0274">FAD</keyword>
<comment type="cofactor">
    <cofactor evidence="1">
        <name>FAD</name>
        <dbReference type="ChEBI" id="CHEBI:57692"/>
    </cofactor>
</comment>
<reference evidence="7" key="1">
    <citation type="submission" date="2023-07" db="EMBL/GenBank/DDBJ databases">
        <title>30 novel species of actinomycetes from the DSMZ collection.</title>
        <authorList>
            <person name="Nouioui I."/>
        </authorList>
    </citation>
    <scope>NUCLEOTIDE SEQUENCE [LARGE SCALE GENOMIC DNA]</scope>
    <source>
        <strain evidence="7">DSM 41982</strain>
    </source>
</reference>
<dbReference type="PRINTS" id="PR00420">
    <property type="entry name" value="RNGMNOXGNASE"/>
</dbReference>
<dbReference type="RefSeq" id="WP_311676969.1">
    <property type="nucleotide sequence ID" value="NZ_JAVRER010000013.1"/>
</dbReference>
<protein>
    <submittedName>
        <fullName evidence="6">FAD-dependent monooxygenase</fullName>
    </submittedName>
</protein>
<gene>
    <name evidence="6" type="ORF">RM574_11250</name>
</gene>
<dbReference type="GO" id="GO:0016709">
    <property type="term" value="F:oxidoreductase activity, acting on paired donors, with incorporation or reduction of molecular oxygen, NAD(P)H as one donor, and incorporation of one atom of oxygen"/>
    <property type="evidence" value="ECO:0007669"/>
    <property type="project" value="UniProtKB-ARBA"/>
</dbReference>
<keyword evidence="6" id="KW-0503">Monooxygenase</keyword>
<dbReference type="PANTHER" id="PTHR43004">
    <property type="entry name" value="TRK SYSTEM POTASSIUM UPTAKE PROTEIN"/>
    <property type="match status" value="1"/>
</dbReference>
<evidence type="ECO:0000256" key="1">
    <source>
        <dbReference type="ARBA" id="ARBA00001974"/>
    </source>
</evidence>
<dbReference type="Gene3D" id="3.30.70.2450">
    <property type="match status" value="1"/>
</dbReference>
<feature type="compositionally biased region" description="Basic and acidic residues" evidence="4">
    <location>
        <begin position="643"/>
        <end position="653"/>
    </location>
</feature>
<dbReference type="InterPro" id="IPR050641">
    <property type="entry name" value="RIFMO-like"/>
</dbReference>
<accession>A0ABD5E4X6</accession>
<evidence type="ECO:0000256" key="4">
    <source>
        <dbReference type="SAM" id="MobiDB-lite"/>
    </source>
</evidence>
<feature type="domain" description="FAD-binding" evidence="5">
    <location>
        <begin position="3"/>
        <end position="390"/>
    </location>
</feature>
<feature type="region of interest" description="Disordered" evidence="4">
    <location>
        <begin position="575"/>
        <end position="703"/>
    </location>
</feature>
<dbReference type="Proteomes" id="UP001183607">
    <property type="component" value="Unassembled WGS sequence"/>
</dbReference>
<evidence type="ECO:0000259" key="5">
    <source>
        <dbReference type="Pfam" id="PF01494"/>
    </source>
</evidence>